<dbReference type="Proteomes" id="UP000232688">
    <property type="component" value="Unassembled WGS sequence"/>
</dbReference>
<evidence type="ECO:0000313" key="1">
    <source>
        <dbReference type="EMBL" id="PKC72132.1"/>
    </source>
</evidence>
<reference evidence="1 2" key="2">
    <citation type="submission" date="2017-10" db="EMBL/GenBank/DDBJ databases">
        <title>Genome analyses suggest a sexual origin of heterokaryosis in a supposedly ancient asexual fungus.</title>
        <authorList>
            <person name="Corradi N."/>
            <person name="Sedzielewska K."/>
            <person name="Noel J."/>
            <person name="Charron P."/>
            <person name="Farinelli L."/>
            <person name="Marton T."/>
            <person name="Kruger M."/>
            <person name="Pelin A."/>
            <person name="Brachmann A."/>
            <person name="Corradi N."/>
        </authorList>
    </citation>
    <scope>NUCLEOTIDE SEQUENCE [LARGE SCALE GENOMIC DNA]</scope>
    <source>
        <strain evidence="1 2">A1</strain>
    </source>
</reference>
<evidence type="ECO:0008006" key="3">
    <source>
        <dbReference type="Google" id="ProtNLM"/>
    </source>
</evidence>
<dbReference type="AlphaFoldDB" id="A0A2N0S9A7"/>
<dbReference type="VEuPathDB" id="FungiDB:FUN_015982"/>
<protein>
    <recommendedName>
        <fullName evidence="3">Protein kinase domain-containing protein</fullName>
    </recommendedName>
</protein>
<dbReference type="EMBL" id="LLXH01000137">
    <property type="protein sequence ID" value="PKC72132.1"/>
    <property type="molecule type" value="Genomic_DNA"/>
</dbReference>
<dbReference type="VEuPathDB" id="FungiDB:RhiirA1_493363"/>
<sequence>MEIVNANDENSFDPTPRLKSSPIPIKFISFNVLDENCIYCGEKYIKALFCFWQKYCKKCLSRYINDITENDIYLDVHYTMDLECSEHEISRTKIPQSIQECCGNCLAEFENIVKKINEYFVPYDILEFIIKEKKQPKQNNKWIPYCQFKDVKEMTKGGYGIIYKATWSNSNYISELENNKDIESLSLQNLNSNYISEELELDIDIESLSSQNLSSTIQNLDSRYISAELELDINTESFKSQNLSSTIQKFSTFLKKRRNEEFLNVEPHDNSGKRIKTNLKYP</sequence>
<dbReference type="VEuPathDB" id="FungiDB:RhiirFUN_003602"/>
<accession>A0A2N0S9A7</accession>
<dbReference type="VEuPathDB" id="FungiDB:RhiirFUN_023666"/>
<reference evidence="1 2" key="1">
    <citation type="submission" date="2017-10" db="EMBL/GenBank/DDBJ databases">
        <title>Extensive intraspecific genome diversity in a model arbuscular mycorrhizal fungus.</title>
        <authorList>
            <person name="Chen E.C.H."/>
            <person name="Morin E."/>
            <person name="Baudet D."/>
            <person name="Noel J."/>
            <person name="Ndikumana S."/>
            <person name="Charron P."/>
            <person name="St-Onge C."/>
            <person name="Giorgi J."/>
            <person name="Grigoriev I.V."/>
            <person name="Roux C."/>
            <person name="Martin F.M."/>
            <person name="Corradi N."/>
        </authorList>
    </citation>
    <scope>NUCLEOTIDE SEQUENCE [LARGE SCALE GENOMIC DNA]</scope>
    <source>
        <strain evidence="1 2">A1</strain>
    </source>
</reference>
<gene>
    <name evidence="1" type="ORF">RhiirA1_493363</name>
</gene>
<dbReference type="VEuPathDB" id="FungiDB:FUN_024885"/>
<name>A0A2N0S9A7_9GLOM</name>
<proteinExistence type="predicted"/>
<evidence type="ECO:0000313" key="2">
    <source>
        <dbReference type="Proteomes" id="UP000232688"/>
    </source>
</evidence>
<comment type="caution">
    <text evidence="1">The sequence shown here is derived from an EMBL/GenBank/DDBJ whole genome shotgun (WGS) entry which is preliminary data.</text>
</comment>
<organism evidence="1 2">
    <name type="scientific">Rhizophagus irregularis</name>
    <dbReference type="NCBI Taxonomy" id="588596"/>
    <lineage>
        <taxon>Eukaryota</taxon>
        <taxon>Fungi</taxon>
        <taxon>Fungi incertae sedis</taxon>
        <taxon>Mucoromycota</taxon>
        <taxon>Glomeromycotina</taxon>
        <taxon>Glomeromycetes</taxon>
        <taxon>Glomerales</taxon>
        <taxon>Glomeraceae</taxon>
        <taxon>Rhizophagus</taxon>
    </lineage>
</organism>